<sequence>MSPLKEINAIFIESNKLINFLYSSMYTPPFTISSRAIHLIADISALVERYAIRMEQEDALLLRKINRIKTIQGSLAIEGNTLSESQTTDILDGKHIVAPIREIQEVRNAIKTYNSYHTA</sequence>
<dbReference type="Proteomes" id="UP000095576">
    <property type="component" value="Unassembled WGS sequence"/>
</dbReference>
<gene>
    <name evidence="1" type="ORF">ERS852511_01656</name>
</gene>
<reference evidence="1 2" key="1">
    <citation type="submission" date="2015-09" db="EMBL/GenBank/DDBJ databases">
        <authorList>
            <consortium name="Pathogen Informatics"/>
        </authorList>
    </citation>
    <scope>NUCLEOTIDE SEQUENCE [LARGE SCALE GENOMIC DNA]</scope>
    <source>
        <strain evidence="1 2">2789STDY5834899</strain>
    </source>
</reference>
<evidence type="ECO:0000313" key="2">
    <source>
        <dbReference type="Proteomes" id="UP000095576"/>
    </source>
</evidence>
<dbReference type="AlphaFoldDB" id="A0A174M150"/>
<accession>A0A174M150</accession>
<protein>
    <recommendedName>
        <fullName evidence="3">Fic family protein</fullName>
    </recommendedName>
</protein>
<dbReference type="EMBL" id="CZAP01000004">
    <property type="protein sequence ID" value="CUP27898.1"/>
    <property type="molecule type" value="Genomic_DNA"/>
</dbReference>
<evidence type="ECO:0008006" key="3">
    <source>
        <dbReference type="Google" id="ProtNLM"/>
    </source>
</evidence>
<evidence type="ECO:0000313" key="1">
    <source>
        <dbReference type="EMBL" id="CUP27898.1"/>
    </source>
</evidence>
<proteinExistence type="predicted"/>
<dbReference type="Gene3D" id="1.10.3290.10">
    <property type="entry name" value="Fido-like domain"/>
    <property type="match status" value="1"/>
</dbReference>
<dbReference type="InterPro" id="IPR036597">
    <property type="entry name" value="Fido-like_dom_sf"/>
</dbReference>
<name>A0A174M150_BACT4</name>
<organism evidence="1 2">
    <name type="scientific">Bacteroides thetaiotaomicron</name>
    <dbReference type="NCBI Taxonomy" id="818"/>
    <lineage>
        <taxon>Bacteria</taxon>
        <taxon>Pseudomonadati</taxon>
        <taxon>Bacteroidota</taxon>
        <taxon>Bacteroidia</taxon>
        <taxon>Bacteroidales</taxon>
        <taxon>Bacteroidaceae</taxon>
        <taxon>Bacteroides</taxon>
    </lineage>
</organism>